<accession>A0A543L7B7</accession>
<sequence>MIPDAQLHAEVGRLLGILYAKRFAALDKLSLGRLLSKNPYLYRALGIADSLEFIQQLMIAFVSSSDETIFGNDFIEPLAIFAATHGTASDGELRNVTVGAGAGQDIAIETANSYLAISVKSSKNIFNSQSAKGQGSEFQALQARLKKLNKGFRPIIGYGYGRKTERKATPVEKLAGQVFWELLSGERDFYLRISHAMEQFAGQHGPAYQQAFATKHQQLLREFMLEYVQPSGVISWDKVVEFNSAQAKPRKTPLTTSARKKKSAPPANA</sequence>
<dbReference type="RefSeq" id="WP_167336984.1">
    <property type="nucleotide sequence ID" value="NZ_JXYQ01000078.1"/>
</dbReference>
<protein>
    <submittedName>
        <fullName evidence="3">Type II restriction endonuclease EcoO109I-like protein</fullName>
    </submittedName>
</protein>
<name>A0A543L7B7_9BURK</name>
<dbReference type="SUPFAM" id="SSF52980">
    <property type="entry name" value="Restriction endonuclease-like"/>
    <property type="match status" value="1"/>
</dbReference>
<reference evidence="3 4" key="1">
    <citation type="submission" date="2019-06" db="EMBL/GenBank/DDBJ databases">
        <title>Genomic Encyclopedia of Archaeal and Bacterial Type Strains, Phase II (KMG-II): from individual species to whole genera.</title>
        <authorList>
            <person name="Goeker M."/>
        </authorList>
    </citation>
    <scope>NUCLEOTIDE SEQUENCE [LARGE SCALE GENOMIC DNA]</scope>
    <source>
        <strain evidence="3 4">DSM 7270</strain>
    </source>
</reference>
<dbReference type="InterPro" id="IPR032793">
    <property type="entry name" value="RE_EcoO109IR"/>
</dbReference>
<evidence type="ECO:0000313" key="3">
    <source>
        <dbReference type="EMBL" id="TQN03229.1"/>
    </source>
</evidence>
<feature type="domain" description="Type II restriction endonuclease EcoO109IR" evidence="2">
    <location>
        <begin position="11"/>
        <end position="199"/>
    </location>
</feature>
<organism evidence="3 4">
    <name type="scientific">Acidovorax temperans</name>
    <dbReference type="NCBI Taxonomy" id="80878"/>
    <lineage>
        <taxon>Bacteria</taxon>
        <taxon>Pseudomonadati</taxon>
        <taxon>Pseudomonadota</taxon>
        <taxon>Betaproteobacteria</taxon>
        <taxon>Burkholderiales</taxon>
        <taxon>Comamonadaceae</taxon>
        <taxon>Acidovorax</taxon>
    </lineage>
</organism>
<feature type="region of interest" description="Disordered" evidence="1">
    <location>
        <begin position="246"/>
        <end position="269"/>
    </location>
</feature>
<keyword evidence="3" id="KW-0540">Nuclease</keyword>
<proteinExistence type="predicted"/>
<dbReference type="Pfam" id="PF14511">
    <property type="entry name" value="RE_EcoO109I"/>
    <property type="match status" value="1"/>
</dbReference>
<dbReference type="GO" id="GO:0004519">
    <property type="term" value="F:endonuclease activity"/>
    <property type="evidence" value="ECO:0007669"/>
    <property type="project" value="UniProtKB-KW"/>
</dbReference>
<dbReference type="AlphaFoldDB" id="A0A543L7B7"/>
<evidence type="ECO:0000259" key="2">
    <source>
        <dbReference type="Pfam" id="PF14511"/>
    </source>
</evidence>
<dbReference type="EMBL" id="VFPV01000002">
    <property type="protein sequence ID" value="TQN03229.1"/>
    <property type="molecule type" value="Genomic_DNA"/>
</dbReference>
<dbReference type="SMR" id="A0A543L7B7"/>
<gene>
    <name evidence="3" type="ORF">BDD18_1892</name>
</gene>
<comment type="caution">
    <text evidence="3">The sequence shown here is derived from an EMBL/GenBank/DDBJ whole genome shotgun (WGS) entry which is preliminary data.</text>
</comment>
<dbReference type="InterPro" id="IPR011335">
    <property type="entry name" value="Restrct_endonuc-II-like"/>
</dbReference>
<keyword evidence="3" id="KW-0255">Endonuclease</keyword>
<evidence type="ECO:0000313" key="4">
    <source>
        <dbReference type="Proteomes" id="UP000316993"/>
    </source>
</evidence>
<dbReference type="CDD" id="cd22345">
    <property type="entry name" value="PDDEXK_nuclease"/>
    <property type="match status" value="1"/>
</dbReference>
<evidence type="ECO:0000256" key="1">
    <source>
        <dbReference type="SAM" id="MobiDB-lite"/>
    </source>
</evidence>
<keyword evidence="3" id="KW-0378">Hydrolase</keyword>
<dbReference type="Proteomes" id="UP000316993">
    <property type="component" value="Unassembled WGS sequence"/>
</dbReference>